<dbReference type="EMBL" id="MU157882">
    <property type="protein sequence ID" value="KAF9525571.1"/>
    <property type="molecule type" value="Genomic_DNA"/>
</dbReference>
<name>A0A9P6JLW8_9AGAR</name>
<sequence length="205" mass="21518">MFKSLLLALSLIVPALAAPSGAIVPAPAFNITSFGLNGSGCPPGSAFYRIAADRTSVSVIFGQFYAEVGPSVPISANRKNCQLTLGVHAPGGFTYGVTSLVYDGWFQLDNKVTASRSSTYYFQGQDSQANTYAEVSGPVGGSNYQYRDAFDVVITAPACGTDTVLNLGSDVRASNTDNPKGSGFIATNSVNAKLSLTLNFQWQTC</sequence>
<protein>
    <recommendedName>
        <fullName evidence="4">Secreted protein</fullName>
    </recommendedName>
</protein>
<proteinExistence type="predicted"/>
<dbReference type="InterPro" id="IPR025649">
    <property type="entry name" value="DUF4360"/>
</dbReference>
<dbReference type="AlphaFoldDB" id="A0A9P6JLW8"/>
<evidence type="ECO:0000256" key="1">
    <source>
        <dbReference type="SAM" id="SignalP"/>
    </source>
</evidence>
<feature type="chain" id="PRO_5040429714" description="Secreted protein" evidence="1">
    <location>
        <begin position="18"/>
        <end position="205"/>
    </location>
</feature>
<dbReference type="PANTHER" id="PTHR38847:SF1">
    <property type="entry name" value="PSEUDOURIDINE SYNTHASE RSUA_RLUA-LIKE DOMAIN-CONTAINING PROTEIN"/>
    <property type="match status" value="1"/>
</dbReference>
<keyword evidence="1" id="KW-0732">Signal</keyword>
<dbReference type="OrthoDB" id="152248at2759"/>
<dbReference type="PANTHER" id="PTHR38847">
    <property type="match status" value="1"/>
</dbReference>
<gene>
    <name evidence="2" type="ORF">CPB83DRAFT_859228</name>
</gene>
<accession>A0A9P6JLW8</accession>
<feature type="signal peptide" evidence="1">
    <location>
        <begin position="1"/>
        <end position="17"/>
    </location>
</feature>
<organism evidence="2 3">
    <name type="scientific">Crepidotus variabilis</name>
    <dbReference type="NCBI Taxonomy" id="179855"/>
    <lineage>
        <taxon>Eukaryota</taxon>
        <taxon>Fungi</taxon>
        <taxon>Dikarya</taxon>
        <taxon>Basidiomycota</taxon>
        <taxon>Agaricomycotina</taxon>
        <taxon>Agaricomycetes</taxon>
        <taxon>Agaricomycetidae</taxon>
        <taxon>Agaricales</taxon>
        <taxon>Agaricineae</taxon>
        <taxon>Crepidotaceae</taxon>
        <taxon>Crepidotus</taxon>
    </lineage>
</organism>
<keyword evidence="3" id="KW-1185">Reference proteome</keyword>
<comment type="caution">
    <text evidence="2">The sequence shown here is derived from an EMBL/GenBank/DDBJ whole genome shotgun (WGS) entry which is preliminary data.</text>
</comment>
<evidence type="ECO:0000313" key="3">
    <source>
        <dbReference type="Proteomes" id="UP000807306"/>
    </source>
</evidence>
<evidence type="ECO:0000313" key="2">
    <source>
        <dbReference type="EMBL" id="KAF9525571.1"/>
    </source>
</evidence>
<dbReference type="Pfam" id="PF14273">
    <property type="entry name" value="DUF4360"/>
    <property type="match status" value="1"/>
</dbReference>
<dbReference type="Proteomes" id="UP000807306">
    <property type="component" value="Unassembled WGS sequence"/>
</dbReference>
<evidence type="ECO:0008006" key="4">
    <source>
        <dbReference type="Google" id="ProtNLM"/>
    </source>
</evidence>
<reference evidence="2" key="1">
    <citation type="submission" date="2020-11" db="EMBL/GenBank/DDBJ databases">
        <authorList>
            <consortium name="DOE Joint Genome Institute"/>
            <person name="Ahrendt S."/>
            <person name="Riley R."/>
            <person name="Andreopoulos W."/>
            <person name="Labutti K."/>
            <person name="Pangilinan J."/>
            <person name="Ruiz-Duenas F.J."/>
            <person name="Barrasa J.M."/>
            <person name="Sanchez-Garcia M."/>
            <person name="Camarero S."/>
            <person name="Miyauchi S."/>
            <person name="Serrano A."/>
            <person name="Linde D."/>
            <person name="Babiker R."/>
            <person name="Drula E."/>
            <person name="Ayuso-Fernandez I."/>
            <person name="Pacheco R."/>
            <person name="Padilla G."/>
            <person name="Ferreira P."/>
            <person name="Barriuso J."/>
            <person name="Kellner H."/>
            <person name="Castanera R."/>
            <person name="Alfaro M."/>
            <person name="Ramirez L."/>
            <person name="Pisabarro A.G."/>
            <person name="Kuo A."/>
            <person name="Tritt A."/>
            <person name="Lipzen A."/>
            <person name="He G."/>
            <person name="Yan M."/>
            <person name="Ng V."/>
            <person name="Cullen D."/>
            <person name="Martin F."/>
            <person name="Rosso M.-N."/>
            <person name="Henrissat B."/>
            <person name="Hibbett D."/>
            <person name="Martinez A.T."/>
            <person name="Grigoriev I.V."/>
        </authorList>
    </citation>
    <scope>NUCLEOTIDE SEQUENCE</scope>
    <source>
        <strain evidence="2">CBS 506.95</strain>
    </source>
</reference>